<dbReference type="OrthoDB" id="677051at2"/>
<organism evidence="1 2">
    <name type="scientific">Gelidibacter sediminis</name>
    <dbReference type="NCBI Taxonomy" id="1608710"/>
    <lineage>
        <taxon>Bacteria</taxon>
        <taxon>Pseudomonadati</taxon>
        <taxon>Bacteroidota</taxon>
        <taxon>Flavobacteriia</taxon>
        <taxon>Flavobacteriales</taxon>
        <taxon>Flavobacteriaceae</taxon>
        <taxon>Gelidibacter</taxon>
    </lineage>
</organism>
<dbReference type="Gene3D" id="3.40.30.10">
    <property type="entry name" value="Glutaredoxin"/>
    <property type="match status" value="1"/>
</dbReference>
<dbReference type="EMBL" id="SOBW01000008">
    <property type="protein sequence ID" value="TDU40527.1"/>
    <property type="molecule type" value="Genomic_DNA"/>
</dbReference>
<dbReference type="InterPro" id="IPR036249">
    <property type="entry name" value="Thioredoxin-like_sf"/>
</dbReference>
<gene>
    <name evidence="1" type="ORF">BXY82_2578</name>
</gene>
<name>A0A4R7PZP7_9FLAO</name>
<protein>
    <submittedName>
        <fullName evidence="1">Bacillithiol system protein YtxJ</fullName>
    </submittedName>
</protein>
<dbReference type="AlphaFoldDB" id="A0A4R7PZP7"/>
<dbReference type="Proteomes" id="UP000294689">
    <property type="component" value="Unassembled WGS sequence"/>
</dbReference>
<evidence type="ECO:0000313" key="1">
    <source>
        <dbReference type="EMBL" id="TDU40527.1"/>
    </source>
</evidence>
<dbReference type="Pfam" id="PF11009">
    <property type="entry name" value="BrxC"/>
    <property type="match status" value="1"/>
</dbReference>
<accession>A0A4R7PZP7</accession>
<dbReference type="RefSeq" id="WP_133758533.1">
    <property type="nucleotide sequence ID" value="NZ_SOBW01000008.1"/>
</dbReference>
<proteinExistence type="predicted"/>
<dbReference type="CDD" id="cd02947">
    <property type="entry name" value="TRX_family"/>
    <property type="match status" value="1"/>
</dbReference>
<dbReference type="NCBIfam" id="TIGR04019">
    <property type="entry name" value="B_thiol_YtxJ"/>
    <property type="match status" value="1"/>
</dbReference>
<keyword evidence="2" id="KW-1185">Reference proteome</keyword>
<dbReference type="InterPro" id="IPR022551">
    <property type="entry name" value="BrxC"/>
</dbReference>
<reference evidence="1 2" key="1">
    <citation type="submission" date="2019-03" db="EMBL/GenBank/DDBJ databases">
        <title>Genomic Encyclopedia of Archaeal and Bacterial Type Strains, Phase II (KMG-II): from individual species to whole genera.</title>
        <authorList>
            <person name="Goeker M."/>
        </authorList>
    </citation>
    <scope>NUCLEOTIDE SEQUENCE [LARGE SCALE GENOMIC DNA]</scope>
    <source>
        <strain evidence="1 2">DSM 28135</strain>
    </source>
</reference>
<dbReference type="SUPFAM" id="SSF52833">
    <property type="entry name" value="Thioredoxin-like"/>
    <property type="match status" value="1"/>
</dbReference>
<comment type="caution">
    <text evidence="1">The sequence shown here is derived from an EMBL/GenBank/DDBJ whole genome shotgun (WGS) entry which is preliminary data.</text>
</comment>
<evidence type="ECO:0000313" key="2">
    <source>
        <dbReference type="Proteomes" id="UP000294689"/>
    </source>
</evidence>
<sequence length="135" mass="15226">MGLLDKLFNSSTTAKSGEVSNSNTDLAWIDLKNIGQLETIKERSNAKTQIIFKHSTRCGISRMVINQFKKEYQLQVDEADLYYLDLLNHRDISNAIADQFNVMHESPQLLVIKNGKVVSHGSHSGINSMELKSFI</sequence>